<dbReference type="InterPro" id="IPR013783">
    <property type="entry name" value="Ig-like_fold"/>
</dbReference>
<feature type="compositionally biased region" description="Low complexity" evidence="1">
    <location>
        <begin position="66"/>
        <end position="91"/>
    </location>
</feature>
<dbReference type="SUPFAM" id="SSF49452">
    <property type="entry name" value="Starch-binding domain-like"/>
    <property type="match status" value="1"/>
</dbReference>
<feature type="region of interest" description="Disordered" evidence="1">
    <location>
        <begin position="1"/>
        <end position="113"/>
    </location>
</feature>
<feature type="compositionally biased region" description="Polar residues" evidence="1">
    <location>
        <begin position="28"/>
        <end position="43"/>
    </location>
</feature>
<name>A0ABQ8U8P1_9EUKA</name>
<evidence type="ECO:0000313" key="4">
    <source>
        <dbReference type="Proteomes" id="UP001141327"/>
    </source>
</evidence>
<dbReference type="InterPro" id="IPR013784">
    <property type="entry name" value="Carb-bd-like_fold"/>
</dbReference>
<dbReference type="InterPro" id="IPR002044">
    <property type="entry name" value="CBM20"/>
</dbReference>
<organism evidence="3 4">
    <name type="scientific">Paratrimastix pyriformis</name>
    <dbReference type="NCBI Taxonomy" id="342808"/>
    <lineage>
        <taxon>Eukaryota</taxon>
        <taxon>Metamonada</taxon>
        <taxon>Preaxostyla</taxon>
        <taxon>Paratrimastigidae</taxon>
        <taxon>Paratrimastix</taxon>
    </lineage>
</organism>
<keyword evidence="4" id="KW-1185">Reference proteome</keyword>
<protein>
    <recommendedName>
        <fullName evidence="2">CBM20 domain-containing protein</fullName>
    </recommendedName>
</protein>
<feature type="domain" description="CBM20" evidence="2">
    <location>
        <begin position="270"/>
        <end position="372"/>
    </location>
</feature>
<dbReference type="SMART" id="SM01065">
    <property type="entry name" value="CBM_2"/>
    <property type="match status" value="1"/>
</dbReference>
<evidence type="ECO:0000313" key="3">
    <source>
        <dbReference type="EMBL" id="KAJ4455681.1"/>
    </source>
</evidence>
<dbReference type="Proteomes" id="UP001141327">
    <property type="component" value="Unassembled WGS sequence"/>
</dbReference>
<gene>
    <name evidence="3" type="ORF">PAPYR_9332</name>
</gene>
<proteinExistence type="predicted"/>
<reference evidence="3" key="1">
    <citation type="journal article" date="2022" name="bioRxiv">
        <title>Genomics of Preaxostyla Flagellates Illuminates Evolutionary Transitions and the Path Towards Mitochondrial Loss.</title>
        <authorList>
            <person name="Novak L.V.F."/>
            <person name="Treitli S.C."/>
            <person name="Pyrih J."/>
            <person name="Halakuc P."/>
            <person name="Pipaliya S.V."/>
            <person name="Vacek V."/>
            <person name="Brzon O."/>
            <person name="Soukal P."/>
            <person name="Eme L."/>
            <person name="Dacks J.B."/>
            <person name="Karnkowska A."/>
            <person name="Elias M."/>
            <person name="Hampl V."/>
        </authorList>
    </citation>
    <scope>NUCLEOTIDE SEQUENCE</scope>
    <source>
        <strain evidence="3">RCP-MX</strain>
    </source>
</reference>
<comment type="caution">
    <text evidence="3">The sequence shown here is derived from an EMBL/GenBank/DDBJ whole genome shotgun (WGS) entry which is preliminary data.</text>
</comment>
<feature type="compositionally biased region" description="Pro residues" evidence="1">
    <location>
        <begin position="100"/>
        <end position="110"/>
    </location>
</feature>
<sequence>MNPSESPPPPIVNTAISTGVPSNPPEAPNQSTVANNNVQMTESPTLPPTVPVALTMPPSTTTTSDGAPGPSPATTTSTSTSSINTITPNIPAGSQDTKVIPPPGQPPPPSDDVQVEVTLPSEKIVTLVCPKTSLLRDLKRRAIEKNKEAATSSYGVGYAGYQYVYVSEWEVGQYRLVTLQGNQYSLCEDGVRVGELPPEAEPLKRVVLLPSPSATSGGVPATLPATAAAAAAAAAAAGTRGEGVDLGAGVEEVPIVPPAFTSNDLRLPERASVTIFCLVPEGMGKDVQLCLCGSDAELGAWKRAVPMRPHKTLPNLWEIQVTFHPALTGTTRYEFKFVLQTSRLGTYEGHWEDEGRAPIANRHADCTRPQLLLHVAQVPWSCTDWGFRQQPSRTMSRGEALRRYAAALLETSMSMIQKRAETQFDQVRLAVRVYGGISRLGADILETSMKLMIRSDLKLT</sequence>
<evidence type="ECO:0000259" key="2">
    <source>
        <dbReference type="SMART" id="SM01065"/>
    </source>
</evidence>
<dbReference type="Gene3D" id="2.60.40.10">
    <property type="entry name" value="Immunoglobulins"/>
    <property type="match status" value="1"/>
</dbReference>
<evidence type="ECO:0000256" key="1">
    <source>
        <dbReference type="SAM" id="MobiDB-lite"/>
    </source>
</evidence>
<dbReference type="EMBL" id="JAPMOS010000097">
    <property type="protein sequence ID" value="KAJ4455681.1"/>
    <property type="molecule type" value="Genomic_DNA"/>
</dbReference>
<dbReference type="Pfam" id="PF00686">
    <property type="entry name" value="CBM_20"/>
    <property type="match status" value="1"/>
</dbReference>
<accession>A0ABQ8U8P1</accession>
<feature type="compositionally biased region" description="Pro residues" evidence="1">
    <location>
        <begin position="1"/>
        <end position="11"/>
    </location>
</feature>